<dbReference type="InterPro" id="IPR024311">
    <property type="entry name" value="Lipocalin-like"/>
</dbReference>
<dbReference type="RefSeq" id="WP_379808494.1">
    <property type="nucleotide sequence ID" value="NZ_JBHUOL010000021.1"/>
</dbReference>
<organism evidence="2 3">
    <name type="scientific">Flavobacterium ardleyense</name>
    <dbReference type="NCBI Taxonomy" id="2038737"/>
    <lineage>
        <taxon>Bacteria</taxon>
        <taxon>Pseudomonadati</taxon>
        <taxon>Bacteroidota</taxon>
        <taxon>Flavobacteriia</taxon>
        <taxon>Flavobacteriales</taxon>
        <taxon>Flavobacteriaceae</taxon>
        <taxon>Flavobacterium</taxon>
    </lineage>
</organism>
<feature type="domain" description="Lipocalin-like" evidence="1">
    <location>
        <begin position="35"/>
        <end position="115"/>
    </location>
</feature>
<dbReference type="PROSITE" id="PS51257">
    <property type="entry name" value="PROKAR_LIPOPROTEIN"/>
    <property type="match status" value="1"/>
</dbReference>
<dbReference type="Proteomes" id="UP001597549">
    <property type="component" value="Unassembled WGS sequence"/>
</dbReference>
<accession>A0ABW5ZA32</accession>
<keyword evidence="3" id="KW-1185">Reference proteome</keyword>
<comment type="caution">
    <text evidence="2">The sequence shown here is derived from an EMBL/GenBank/DDBJ whole genome shotgun (WGS) entry which is preliminary data.</text>
</comment>
<protein>
    <submittedName>
        <fullName evidence="2">Lipocalin family protein</fullName>
    </submittedName>
</protein>
<proteinExistence type="predicted"/>
<gene>
    <name evidence="2" type="ORF">ACFSX9_13330</name>
</gene>
<name>A0ABW5ZA32_9FLAO</name>
<dbReference type="Pfam" id="PF13648">
    <property type="entry name" value="Lipocalin_4"/>
    <property type="match status" value="1"/>
</dbReference>
<evidence type="ECO:0000313" key="3">
    <source>
        <dbReference type="Proteomes" id="UP001597549"/>
    </source>
</evidence>
<sequence>MKKIILIVLVIFAVGCKSKEKVVGTKLDRSTEIAIKGNWVLSSVNYGGSDYIKVTSFNVADSKCFEGSEWSFVANNNKGQMALNSANCTNYSSNITWYINKDENMVLKFLTEGVKAKHTNSGYILRVVSQSKTQFQLIDKIDVAGKMTDVVYQFDKR</sequence>
<evidence type="ECO:0000313" key="2">
    <source>
        <dbReference type="EMBL" id="MFD2909714.1"/>
    </source>
</evidence>
<dbReference type="EMBL" id="JBHUOL010000021">
    <property type="protein sequence ID" value="MFD2909714.1"/>
    <property type="molecule type" value="Genomic_DNA"/>
</dbReference>
<evidence type="ECO:0000259" key="1">
    <source>
        <dbReference type="Pfam" id="PF13648"/>
    </source>
</evidence>
<reference evidence="3" key="1">
    <citation type="journal article" date="2019" name="Int. J. Syst. Evol. Microbiol.">
        <title>The Global Catalogue of Microorganisms (GCM) 10K type strain sequencing project: providing services to taxonomists for standard genome sequencing and annotation.</title>
        <authorList>
            <consortium name="The Broad Institute Genomics Platform"/>
            <consortium name="The Broad Institute Genome Sequencing Center for Infectious Disease"/>
            <person name="Wu L."/>
            <person name="Ma J."/>
        </authorList>
    </citation>
    <scope>NUCLEOTIDE SEQUENCE [LARGE SCALE GENOMIC DNA]</scope>
    <source>
        <strain evidence="3">KCTC 52644</strain>
    </source>
</reference>